<dbReference type="SUPFAM" id="SSF52172">
    <property type="entry name" value="CheY-like"/>
    <property type="match status" value="1"/>
</dbReference>
<evidence type="ECO:0000313" key="5">
    <source>
        <dbReference type="EMBL" id="EDO25534.1"/>
    </source>
</evidence>
<dbReference type="eggNOG" id="KOG0519">
    <property type="taxonomic scope" value="Eukaryota"/>
</dbReference>
<sequence length="117" mass="13746">ILVAEDDNINFILIEKLLTILNFSIVRAKNGEEAVLLCKENKEIDLVLMDIKMPILDGYQAFLKIREFNDKVPILAQTSYSFPEEIEKIKEVGFNDYITKPIEKEEFFRLVKKYMKK</sequence>
<dbReference type="Proteomes" id="UP000001593">
    <property type="component" value="Unassembled WGS sequence"/>
</dbReference>
<reference evidence="5 6" key="1">
    <citation type="journal article" date="2007" name="Science">
        <title>Sea anemone genome reveals ancestral eumetazoan gene repertoire and genomic organization.</title>
        <authorList>
            <person name="Putnam N.H."/>
            <person name="Srivastava M."/>
            <person name="Hellsten U."/>
            <person name="Dirks B."/>
            <person name="Chapman J."/>
            <person name="Salamov A."/>
            <person name="Terry A."/>
            <person name="Shapiro H."/>
            <person name="Lindquist E."/>
            <person name="Kapitonov V.V."/>
            <person name="Jurka J."/>
            <person name="Genikhovich G."/>
            <person name="Grigoriev I.V."/>
            <person name="Lucas S.M."/>
            <person name="Steele R.E."/>
            <person name="Finnerty J.R."/>
            <person name="Technau U."/>
            <person name="Martindale M.Q."/>
            <person name="Rokhsar D.S."/>
        </authorList>
    </citation>
    <scope>NUCLEOTIDE SEQUENCE [LARGE SCALE GENOMIC DNA]</scope>
    <source>
        <strain evidence="6">CH2 X CH6</strain>
    </source>
</reference>
<evidence type="ECO:0000259" key="4">
    <source>
        <dbReference type="PROSITE" id="PS50110"/>
    </source>
</evidence>
<dbReference type="InParanoid" id="A8DW75"/>
<dbReference type="EMBL" id="DS479235">
    <property type="protein sequence ID" value="EDO25534.1"/>
    <property type="molecule type" value="Genomic_DNA"/>
</dbReference>
<accession>A8DW75</accession>
<dbReference type="CDD" id="cd17546">
    <property type="entry name" value="REC_hyHK_CKI1_RcsC-like"/>
    <property type="match status" value="1"/>
</dbReference>
<dbReference type="PROSITE" id="PS50110">
    <property type="entry name" value="RESPONSE_REGULATORY"/>
    <property type="match status" value="1"/>
</dbReference>
<dbReference type="HOGENOM" id="CLU_000445_69_12_1"/>
<keyword evidence="2" id="KW-0902">Two-component regulatory system</keyword>
<dbReference type="AlphaFoldDB" id="A8DW75"/>
<dbReference type="InterPro" id="IPR001789">
    <property type="entry name" value="Sig_transdc_resp-reg_receiver"/>
</dbReference>
<name>A8DW75_NEMVE</name>
<organism evidence="5 6">
    <name type="scientific">Nematostella vectensis</name>
    <name type="common">Starlet sea anemone</name>
    <dbReference type="NCBI Taxonomy" id="45351"/>
    <lineage>
        <taxon>Eukaryota</taxon>
        <taxon>Metazoa</taxon>
        <taxon>Cnidaria</taxon>
        <taxon>Anthozoa</taxon>
        <taxon>Hexacorallia</taxon>
        <taxon>Actiniaria</taxon>
        <taxon>Edwardsiidae</taxon>
        <taxon>Nematostella</taxon>
    </lineage>
</organism>
<feature type="modified residue" description="4-aspartylphosphate" evidence="3">
    <location>
        <position position="50"/>
    </location>
</feature>
<dbReference type="STRING" id="45351.A8DW75"/>
<evidence type="ECO:0000256" key="2">
    <source>
        <dbReference type="ARBA" id="ARBA00023012"/>
    </source>
</evidence>
<dbReference type="SMART" id="SM00448">
    <property type="entry name" value="REC"/>
    <property type="match status" value="1"/>
</dbReference>
<dbReference type="Gene3D" id="3.40.50.2300">
    <property type="match status" value="1"/>
</dbReference>
<dbReference type="InterPro" id="IPR011006">
    <property type="entry name" value="CheY-like_superfamily"/>
</dbReference>
<dbReference type="PANTHER" id="PTHR45339:SF1">
    <property type="entry name" value="HYBRID SIGNAL TRANSDUCTION HISTIDINE KINASE J"/>
    <property type="match status" value="1"/>
</dbReference>
<gene>
    <name evidence="5" type="ORF">NEMVEDRAFT_v1g157137</name>
</gene>
<protein>
    <recommendedName>
        <fullName evidence="4">Response regulatory domain-containing protein</fullName>
    </recommendedName>
</protein>
<proteinExistence type="predicted"/>
<dbReference type="PhylomeDB" id="A8DW75"/>
<evidence type="ECO:0000313" key="6">
    <source>
        <dbReference type="Proteomes" id="UP000001593"/>
    </source>
</evidence>
<feature type="non-terminal residue" evidence="5">
    <location>
        <position position="1"/>
    </location>
</feature>
<dbReference type="Pfam" id="PF00072">
    <property type="entry name" value="Response_reg"/>
    <property type="match status" value="1"/>
</dbReference>
<feature type="domain" description="Response regulatory" evidence="4">
    <location>
        <begin position="1"/>
        <end position="115"/>
    </location>
</feature>
<evidence type="ECO:0000256" key="3">
    <source>
        <dbReference type="PROSITE-ProRule" id="PRU00169"/>
    </source>
</evidence>
<dbReference type="GO" id="GO:0000160">
    <property type="term" value="P:phosphorelay signal transduction system"/>
    <property type="evidence" value="ECO:0007669"/>
    <property type="project" value="UniProtKB-KW"/>
</dbReference>
<dbReference type="PANTHER" id="PTHR45339">
    <property type="entry name" value="HYBRID SIGNAL TRANSDUCTION HISTIDINE KINASE J"/>
    <property type="match status" value="1"/>
</dbReference>
<keyword evidence="6" id="KW-1185">Reference proteome</keyword>
<dbReference type="OMA" id="NGFEMCT"/>
<keyword evidence="1 3" id="KW-0597">Phosphoprotein</keyword>
<evidence type="ECO:0000256" key="1">
    <source>
        <dbReference type="ARBA" id="ARBA00022553"/>
    </source>
</evidence>